<feature type="compositionally biased region" description="Low complexity" evidence="1">
    <location>
        <begin position="321"/>
        <end position="361"/>
    </location>
</feature>
<dbReference type="HOGENOM" id="CLU_495040_0_0_14"/>
<evidence type="ECO:0000256" key="2">
    <source>
        <dbReference type="SAM" id="SignalP"/>
    </source>
</evidence>
<keyword evidence="2" id="KW-0732">Signal</keyword>
<reference evidence="3 4" key="1">
    <citation type="journal article" date="2015" name="Genome Announc.">
        <title>Complete Genome Sequence of Mycoplasma meleagridis, a Possible Emerging Pathogen in Chickens.</title>
        <authorList>
            <person name="Abolnik C."/>
        </authorList>
    </citation>
    <scope>NUCLEOTIDE SEQUENCE [LARGE SCALE GENOMIC DNA]</scope>
    <source>
        <strain evidence="3 4">B2096 8B</strain>
    </source>
</reference>
<feature type="compositionally biased region" description="Polar residues" evidence="1">
    <location>
        <begin position="167"/>
        <end position="178"/>
    </location>
</feature>
<feature type="compositionally biased region" description="Low complexity" evidence="1">
    <location>
        <begin position="52"/>
        <end position="75"/>
    </location>
</feature>
<dbReference type="Proteomes" id="UP000032722">
    <property type="component" value="Chromosome"/>
</dbReference>
<feature type="compositionally biased region" description="Basic and acidic residues" evidence="1">
    <location>
        <begin position="28"/>
        <end position="39"/>
    </location>
</feature>
<proteinExistence type="predicted"/>
<dbReference type="EMBL" id="CP011021">
    <property type="protein sequence ID" value="AKA50011.1"/>
    <property type="molecule type" value="Genomic_DNA"/>
</dbReference>
<feature type="compositionally biased region" description="Polar residues" evidence="1">
    <location>
        <begin position="76"/>
        <end position="95"/>
    </location>
</feature>
<feature type="chain" id="PRO_5002300587" evidence="2">
    <location>
        <begin position="23"/>
        <end position="550"/>
    </location>
</feature>
<dbReference type="PROSITE" id="PS51257">
    <property type="entry name" value="PROKAR_LIPOPROTEIN"/>
    <property type="match status" value="1"/>
</dbReference>
<evidence type="ECO:0000313" key="4">
    <source>
        <dbReference type="Proteomes" id="UP000032722"/>
    </source>
</evidence>
<gene>
    <name evidence="3" type="ORF">VO56_01970</name>
</gene>
<accession>A0A0D5ZJR7</accession>
<protein>
    <submittedName>
        <fullName evidence="3">Uncharacterized protein</fullName>
    </submittedName>
</protein>
<evidence type="ECO:0000313" key="3">
    <source>
        <dbReference type="EMBL" id="AKA50011.1"/>
    </source>
</evidence>
<sequence>MKKLRGLFLLAPLAVAPAFMYACNNTAKEEGVKNQESSEKTTNNNSEATKENNPNNSNPSASANSQANQGNSNQGTGTLNSDSSEAASNDTQPSQGTSSEGDGTTNSDSSSTDNAQPNQGNSDTNSDSSSNTSDQSGGNAPVENTQPAPQPASGTVEPATENREEQTLTPSQRVNSDNNNIISLKEGFDYSDFYKYIDFSKTTGKPSSLIYNYQDGTITTSSSGKNGYAEKTWEFNLNRDNFDNSLNYKLATHENPLWNPSNTQKYYVSKFLNFTYDEANNTITVSYKVVYSEPNQVEESSYTISDAVFTSVLQLPTQAKETATTSNTEAENNTPTSEENAPVSTDSSSNSSENTTDPESNGLSSTDTNVEETRELSIQEKVNDENNNNLIVLKDGQDYSNFDALLEELGSKAGLTLQDNKDGTYRIFAKSKTGLGEFDFLFKNEKFNEENIRLAKGVADPVRTGTKKNREKYYYPDKYLSFTYDSQTRTLIVSYKVVYFLPTSTTGGSVSNRDEIIVSNDIYTSTIVLPNGVASVENTEAPSESAEARN</sequence>
<feature type="signal peptide" evidence="2">
    <location>
        <begin position="1"/>
        <end position="22"/>
    </location>
</feature>
<feature type="region of interest" description="Disordered" evidence="1">
    <location>
        <begin position="28"/>
        <end position="178"/>
    </location>
</feature>
<organism evidence="4">
    <name type="scientific">Mycoplasmopsis gallinacea</name>
    <dbReference type="NCBI Taxonomy" id="29556"/>
    <lineage>
        <taxon>Bacteria</taxon>
        <taxon>Bacillati</taxon>
        <taxon>Mycoplasmatota</taxon>
        <taxon>Mycoplasmoidales</taxon>
        <taxon>Metamycoplasmataceae</taxon>
        <taxon>Mycoplasmopsis</taxon>
    </lineage>
</organism>
<name>A0A0D5ZJR7_9BACT</name>
<feature type="compositionally biased region" description="Low complexity" evidence="1">
    <location>
        <begin position="96"/>
        <end position="139"/>
    </location>
</feature>
<evidence type="ECO:0000256" key="1">
    <source>
        <dbReference type="SAM" id="MobiDB-lite"/>
    </source>
</evidence>
<feature type="region of interest" description="Disordered" evidence="1">
    <location>
        <begin position="319"/>
        <end position="374"/>
    </location>
</feature>
<dbReference type="AlphaFoldDB" id="A0A0D5ZJR7"/>
<dbReference type="PATRIC" id="fig|29556.3.peg.398"/>
<dbReference type="KEGG" id="mgb:VO56_01970"/>